<dbReference type="Proteomes" id="UP000315295">
    <property type="component" value="Unassembled WGS sequence"/>
</dbReference>
<evidence type="ECO:0000313" key="2">
    <source>
        <dbReference type="Proteomes" id="UP000315295"/>
    </source>
</evidence>
<proteinExistence type="predicted"/>
<organism evidence="1 2">
    <name type="scientific">Malus baccata</name>
    <name type="common">Siberian crab apple</name>
    <name type="synonym">Pyrus baccata</name>
    <dbReference type="NCBI Taxonomy" id="106549"/>
    <lineage>
        <taxon>Eukaryota</taxon>
        <taxon>Viridiplantae</taxon>
        <taxon>Streptophyta</taxon>
        <taxon>Embryophyta</taxon>
        <taxon>Tracheophyta</taxon>
        <taxon>Spermatophyta</taxon>
        <taxon>Magnoliopsida</taxon>
        <taxon>eudicotyledons</taxon>
        <taxon>Gunneridae</taxon>
        <taxon>Pentapetalae</taxon>
        <taxon>rosids</taxon>
        <taxon>fabids</taxon>
        <taxon>Rosales</taxon>
        <taxon>Rosaceae</taxon>
        <taxon>Amygdaloideae</taxon>
        <taxon>Maleae</taxon>
        <taxon>Malus</taxon>
    </lineage>
</organism>
<dbReference type="AlphaFoldDB" id="A0A540NNH4"/>
<keyword evidence="2" id="KW-1185">Reference proteome</keyword>
<dbReference type="EMBL" id="VIEB01000022">
    <property type="protein sequence ID" value="TQE12163.1"/>
    <property type="molecule type" value="Genomic_DNA"/>
</dbReference>
<reference evidence="1 2" key="1">
    <citation type="journal article" date="2019" name="G3 (Bethesda)">
        <title>Sequencing of a Wild Apple (Malus baccata) Genome Unravels the Differences Between Cultivated and Wild Apple Species Regarding Disease Resistance and Cold Tolerance.</title>
        <authorList>
            <person name="Chen X."/>
        </authorList>
    </citation>
    <scope>NUCLEOTIDE SEQUENCE [LARGE SCALE GENOMIC DNA]</scope>
    <source>
        <strain evidence="2">cv. Shandingzi</strain>
        <tissue evidence="1">Leaves</tissue>
    </source>
</reference>
<comment type="caution">
    <text evidence="1">The sequence shown here is derived from an EMBL/GenBank/DDBJ whole genome shotgun (WGS) entry which is preliminary data.</text>
</comment>
<evidence type="ECO:0000313" key="1">
    <source>
        <dbReference type="EMBL" id="TQE12163.1"/>
    </source>
</evidence>
<accession>A0A540NNH4</accession>
<protein>
    <submittedName>
        <fullName evidence="1">Uncharacterized protein</fullName>
    </submittedName>
</protein>
<sequence length="82" mass="9290">MPPKMGKTIEVRRLRRRTSRSLCFSRSIALAQLLLLLQEVSREISDKCELELDAEVVLQASVKVISKAKVCNFLVSMDLLTN</sequence>
<name>A0A540NNH4_MALBA</name>
<gene>
    <name evidence="1" type="ORF">C1H46_002233</name>
</gene>